<protein>
    <recommendedName>
        <fullName evidence="3">DUF2889 domain-containing protein</fullName>
    </recommendedName>
</protein>
<reference evidence="2" key="1">
    <citation type="submission" date="2018-05" db="EMBL/GenBank/DDBJ databases">
        <authorList>
            <person name="Li Y."/>
        </authorList>
    </citation>
    <scope>NUCLEOTIDE SEQUENCE [LARGE SCALE GENOMIC DNA]</scope>
    <source>
        <strain evidence="2">3d-2-2</strain>
    </source>
</reference>
<name>A0A2V1K0Z0_9BURK</name>
<dbReference type="Pfam" id="PF11136">
    <property type="entry name" value="DUF2889"/>
    <property type="match status" value="1"/>
</dbReference>
<dbReference type="EMBL" id="QETA01000003">
    <property type="protein sequence ID" value="PWF23344.1"/>
    <property type="molecule type" value="Genomic_DNA"/>
</dbReference>
<accession>A0A2V1K0Z0</accession>
<dbReference type="Proteomes" id="UP000245212">
    <property type="component" value="Unassembled WGS sequence"/>
</dbReference>
<dbReference type="InterPro" id="IPR021312">
    <property type="entry name" value="DUF2889"/>
</dbReference>
<organism evidence="1 2">
    <name type="scientific">Corticimicrobacter populi</name>
    <dbReference type="NCBI Taxonomy" id="2175229"/>
    <lineage>
        <taxon>Bacteria</taxon>
        <taxon>Pseudomonadati</taxon>
        <taxon>Pseudomonadota</taxon>
        <taxon>Betaproteobacteria</taxon>
        <taxon>Burkholderiales</taxon>
        <taxon>Alcaligenaceae</taxon>
        <taxon>Corticimicrobacter</taxon>
    </lineage>
</organism>
<sequence length="192" mass="21583">MSLPPAAASRRALHRRTIQVESYEREDGFWDLEARLTDIKHYDFGRSDGSTHHSGRPVHDMSLRITIDADFSIVAACATYDDAPYDHHCKSIEPAYAGLVGLNLLKGFRQQVRARFGRDAGCTHMSELTAVLPTVAIQTMTYRRPPQDDQGGTIKPFQLDGCHALSTQGEVVRQYYPRWYVGHETPTTVSFS</sequence>
<gene>
    <name evidence="1" type="ORF">DD235_09610</name>
</gene>
<proteinExistence type="predicted"/>
<evidence type="ECO:0008006" key="3">
    <source>
        <dbReference type="Google" id="ProtNLM"/>
    </source>
</evidence>
<dbReference type="AlphaFoldDB" id="A0A2V1K0Z0"/>
<evidence type="ECO:0000313" key="1">
    <source>
        <dbReference type="EMBL" id="PWF23344.1"/>
    </source>
</evidence>
<evidence type="ECO:0000313" key="2">
    <source>
        <dbReference type="Proteomes" id="UP000245212"/>
    </source>
</evidence>
<comment type="caution">
    <text evidence="1">The sequence shown here is derived from an EMBL/GenBank/DDBJ whole genome shotgun (WGS) entry which is preliminary data.</text>
</comment>
<dbReference type="RefSeq" id="WP_109061961.1">
    <property type="nucleotide sequence ID" value="NZ_QETA01000003.1"/>
</dbReference>
<keyword evidence="2" id="KW-1185">Reference proteome</keyword>